<organism evidence="3 4">
    <name type="scientific">Punica granatum</name>
    <name type="common">Pomegranate</name>
    <dbReference type="NCBI Taxonomy" id="22663"/>
    <lineage>
        <taxon>Eukaryota</taxon>
        <taxon>Viridiplantae</taxon>
        <taxon>Streptophyta</taxon>
        <taxon>Embryophyta</taxon>
        <taxon>Tracheophyta</taxon>
        <taxon>Spermatophyta</taxon>
        <taxon>Magnoliopsida</taxon>
        <taxon>eudicotyledons</taxon>
        <taxon>Gunneridae</taxon>
        <taxon>Pentapetalae</taxon>
        <taxon>rosids</taxon>
        <taxon>malvids</taxon>
        <taxon>Myrtales</taxon>
        <taxon>Lythraceae</taxon>
        <taxon>Punica</taxon>
    </lineage>
</organism>
<proteinExistence type="predicted"/>
<sequence>MLYSTYKPTPPLSSRTLAGLLPLSHLMAASSSDRSHYRCCFDTWLTVQRQDLEELLHGAASYPDDPKKLHALVEKNVQHFEEYRENRSMLAQQDAPAFLCLAWCNTLENSLLWIGGCRPSLAIRLVYSLCGSELDARLDQYLSGERKGTISEVSGTQLNQINSLHMKILREEERLTSRMASLQEDIVDEPLASIAKELSHVGEPSETADKVLEGHALTLGRMLLEADNLRLSTLKRLVEILTTLQAVDLLASSKKLHLSLHEWGKRWNRGRSPDQGEERGGIGEVGGLLIKGERGRASEGGRGRSLERGGI</sequence>
<dbReference type="PANTHER" id="PTHR46354:SF7">
    <property type="entry name" value="PROTEIN DOG1-LIKE 1"/>
    <property type="match status" value="1"/>
</dbReference>
<evidence type="ECO:0000256" key="1">
    <source>
        <dbReference type="SAM" id="MobiDB-lite"/>
    </source>
</evidence>
<dbReference type="Proteomes" id="UP000515151">
    <property type="component" value="Chromosome 1"/>
</dbReference>
<dbReference type="GeneID" id="116192158"/>
<accession>A0A218X9S7</accession>
<evidence type="ECO:0000313" key="4">
    <source>
        <dbReference type="Proteomes" id="UP000197138"/>
    </source>
</evidence>
<feature type="region of interest" description="Disordered" evidence="1">
    <location>
        <begin position="291"/>
        <end position="311"/>
    </location>
</feature>
<name>A0A218X9S7_PUNGR</name>
<dbReference type="OrthoDB" id="1897224at2759"/>
<dbReference type="GO" id="GO:0006351">
    <property type="term" value="P:DNA-templated transcription"/>
    <property type="evidence" value="ECO:0007669"/>
    <property type="project" value="InterPro"/>
</dbReference>
<gene>
    <name evidence="6" type="primary">LOC116192158</name>
    <name evidence="3" type="ORF">CDL15_Pgr007484</name>
</gene>
<dbReference type="Pfam" id="PF14144">
    <property type="entry name" value="DOG1"/>
    <property type="match status" value="1"/>
</dbReference>
<feature type="domain" description="DOG1" evidence="2">
    <location>
        <begin position="34"/>
        <end position="270"/>
    </location>
</feature>
<dbReference type="PROSITE" id="PS51806">
    <property type="entry name" value="DOG1"/>
    <property type="match status" value="1"/>
</dbReference>
<keyword evidence="5" id="KW-1185">Reference proteome</keyword>
<dbReference type="AlphaFoldDB" id="A0A218X9S7"/>
<dbReference type="InterPro" id="IPR025422">
    <property type="entry name" value="TGA_domain"/>
</dbReference>
<evidence type="ECO:0000313" key="3">
    <source>
        <dbReference type="EMBL" id="OWM81446.1"/>
    </source>
</evidence>
<dbReference type="PANTHER" id="PTHR46354">
    <property type="entry name" value="DOG1 DOMAIN-CONTAINING PROTEIN"/>
    <property type="match status" value="1"/>
</dbReference>
<reference evidence="6" key="4">
    <citation type="submission" date="2025-04" db="UniProtKB">
        <authorList>
            <consortium name="RefSeq"/>
        </authorList>
    </citation>
    <scope>IDENTIFICATION</scope>
    <source>
        <tissue evidence="6">Leaf</tissue>
    </source>
</reference>
<dbReference type="RefSeq" id="XP_031376478.1">
    <property type="nucleotide sequence ID" value="XM_031520618.1"/>
</dbReference>
<reference evidence="4" key="1">
    <citation type="journal article" date="2017" name="Plant J.">
        <title>The pomegranate (Punica granatum L.) genome and the genomics of punicalagin biosynthesis.</title>
        <authorList>
            <person name="Qin G."/>
            <person name="Xu C."/>
            <person name="Ming R."/>
            <person name="Tang H."/>
            <person name="Guyot R."/>
            <person name="Kramer E.M."/>
            <person name="Hu Y."/>
            <person name="Yi X."/>
            <person name="Qi Y."/>
            <person name="Xu X."/>
            <person name="Gao Z."/>
            <person name="Pan H."/>
            <person name="Jian J."/>
            <person name="Tian Y."/>
            <person name="Yue Z."/>
            <person name="Xu Y."/>
        </authorList>
    </citation>
    <scope>NUCLEOTIDE SEQUENCE [LARGE SCALE GENOMIC DNA]</scope>
    <source>
        <strain evidence="4">cv. Dabenzi</strain>
    </source>
</reference>
<dbReference type="Proteomes" id="UP000197138">
    <property type="component" value="Unassembled WGS sequence"/>
</dbReference>
<evidence type="ECO:0000313" key="6">
    <source>
        <dbReference type="RefSeq" id="XP_031376478.1"/>
    </source>
</evidence>
<reference evidence="3" key="2">
    <citation type="submission" date="2017-06" db="EMBL/GenBank/DDBJ databases">
        <title>The pomegranate genome and the genomics of punicalagin biosynthesis.</title>
        <authorList>
            <person name="Xu C."/>
        </authorList>
    </citation>
    <scope>NUCLEOTIDE SEQUENCE [LARGE SCALE GENOMIC DNA]</scope>
    <source>
        <tissue evidence="3">Fresh leaf</tissue>
    </source>
</reference>
<evidence type="ECO:0000259" key="2">
    <source>
        <dbReference type="PROSITE" id="PS51806"/>
    </source>
</evidence>
<evidence type="ECO:0000313" key="5">
    <source>
        <dbReference type="Proteomes" id="UP000515151"/>
    </source>
</evidence>
<reference evidence="5" key="3">
    <citation type="journal article" date="2020" name="Plant Biotechnol. J.">
        <title>The pomegranate (Punica granatum L.) draft genome dissects genetic divergence between soft- and hard-seeded cultivars.</title>
        <authorList>
            <person name="Luo X."/>
            <person name="Li H."/>
            <person name="Wu Z."/>
            <person name="Yao W."/>
            <person name="Zhao P."/>
            <person name="Cao D."/>
            <person name="Yu H."/>
            <person name="Li K."/>
            <person name="Poudel K."/>
            <person name="Zhao D."/>
            <person name="Zhang F."/>
            <person name="Xia X."/>
            <person name="Chen L."/>
            <person name="Wang Q."/>
            <person name="Jing D."/>
            <person name="Cao S."/>
        </authorList>
    </citation>
    <scope>NUCLEOTIDE SEQUENCE [LARGE SCALE GENOMIC DNA]</scope>
</reference>
<dbReference type="GO" id="GO:0043565">
    <property type="term" value="F:sequence-specific DNA binding"/>
    <property type="evidence" value="ECO:0007669"/>
    <property type="project" value="InterPro"/>
</dbReference>
<dbReference type="EMBL" id="MTKT01002214">
    <property type="protein sequence ID" value="OWM81446.1"/>
    <property type="molecule type" value="Genomic_DNA"/>
</dbReference>
<dbReference type="InterPro" id="IPR051886">
    <property type="entry name" value="Seed_Dev/Stress_Resp_Reg"/>
</dbReference>
<protein>
    <submittedName>
        <fullName evidence="6">Protein DELAY OF GERMINATION 1-like</fullName>
    </submittedName>
</protein>